<evidence type="ECO:0000256" key="3">
    <source>
        <dbReference type="ARBA" id="ARBA00022679"/>
    </source>
</evidence>
<feature type="domain" description="Polymerase nucleotidyl transferase" evidence="10">
    <location>
        <begin position="13"/>
        <end position="94"/>
    </location>
</feature>
<evidence type="ECO:0000256" key="4">
    <source>
        <dbReference type="ARBA" id="ARBA00022695"/>
    </source>
</evidence>
<name>A0A098BE27_9NOCA</name>
<keyword evidence="2" id="KW-1277">Toxin-antitoxin system</keyword>
<evidence type="ECO:0000259" key="10">
    <source>
        <dbReference type="Pfam" id="PF01909"/>
    </source>
</evidence>
<organism evidence="11 12">
    <name type="scientific">Rhodococcus ruber</name>
    <dbReference type="NCBI Taxonomy" id="1830"/>
    <lineage>
        <taxon>Bacteria</taxon>
        <taxon>Bacillati</taxon>
        <taxon>Actinomycetota</taxon>
        <taxon>Actinomycetes</taxon>
        <taxon>Mycobacteriales</taxon>
        <taxon>Nocardiaceae</taxon>
        <taxon>Rhodococcus</taxon>
    </lineage>
</organism>
<evidence type="ECO:0000256" key="5">
    <source>
        <dbReference type="ARBA" id="ARBA00022723"/>
    </source>
</evidence>
<keyword evidence="7" id="KW-0067">ATP-binding</keyword>
<dbReference type="Proteomes" id="UP000042997">
    <property type="component" value="Unassembled WGS sequence"/>
</dbReference>
<evidence type="ECO:0000256" key="6">
    <source>
        <dbReference type="ARBA" id="ARBA00022741"/>
    </source>
</evidence>
<dbReference type="Pfam" id="PF01909">
    <property type="entry name" value="NTP_transf_2"/>
    <property type="match status" value="1"/>
</dbReference>
<keyword evidence="5" id="KW-0479">Metal-binding</keyword>
<keyword evidence="8" id="KW-0460">Magnesium</keyword>
<dbReference type="PANTHER" id="PTHR33571">
    <property type="entry name" value="SSL8005 PROTEIN"/>
    <property type="match status" value="1"/>
</dbReference>
<dbReference type="AlphaFoldDB" id="A0A098BE27"/>
<gene>
    <name evidence="11" type="ORF">RHRU231_160035</name>
</gene>
<keyword evidence="4" id="KW-0548">Nucleotidyltransferase</keyword>
<protein>
    <recommendedName>
        <fullName evidence="10">Polymerase nucleotidyl transferase domain-containing protein</fullName>
    </recommendedName>
</protein>
<reference evidence="11 12" key="1">
    <citation type="journal article" date="2014" name="Genome Announc.">
        <title>Draft Genome Sequence of Propane- and Butane-Oxidizing Actinobacterium Rhodococcus ruber IEGM 231.</title>
        <authorList>
            <person name="Ivshina I.B."/>
            <person name="Kuyukina M.S."/>
            <person name="Krivoruchko A.V."/>
            <person name="Barbe V."/>
            <person name="Fischer C."/>
        </authorList>
    </citation>
    <scope>NUCLEOTIDE SEQUENCE [LARGE SCALE GENOMIC DNA]</scope>
</reference>
<evidence type="ECO:0000256" key="8">
    <source>
        <dbReference type="ARBA" id="ARBA00022842"/>
    </source>
</evidence>
<comment type="similarity">
    <text evidence="9">Belongs to the MntA antitoxin family.</text>
</comment>
<proteinExistence type="inferred from homology"/>
<sequence length="101" mass="11171">MAGPLVLDRAAIAETCERYGVKRLVIFGSAVTERFNESTSDVDFLVEFRDDVANRFDAYFGLKESLEALLDHPVDLVSPVALENPYFAASVEENGHEVYAA</sequence>
<dbReference type="GO" id="GO:0046872">
    <property type="term" value="F:metal ion binding"/>
    <property type="evidence" value="ECO:0007669"/>
    <property type="project" value="UniProtKB-KW"/>
</dbReference>
<dbReference type="Gene3D" id="3.30.460.10">
    <property type="entry name" value="Beta Polymerase, domain 2"/>
    <property type="match status" value="1"/>
</dbReference>
<keyword evidence="3" id="KW-0808">Transferase</keyword>
<comment type="cofactor">
    <cofactor evidence="1">
        <name>Mg(2+)</name>
        <dbReference type="ChEBI" id="CHEBI:18420"/>
    </cofactor>
</comment>
<dbReference type="GO" id="GO:0005524">
    <property type="term" value="F:ATP binding"/>
    <property type="evidence" value="ECO:0007669"/>
    <property type="project" value="UniProtKB-KW"/>
</dbReference>
<dbReference type="RefSeq" id="WP_225222424.1">
    <property type="nucleotide sequence ID" value="NZ_CP023714.1"/>
</dbReference>
<dbReference type="GO" id="GO:0016779">
    <property type="term" value="F:nucleotidyltransferase activity"/>
    <property type="evidence" value="ECO:0007669"/>
    <property type="project" value="UniProtKB-KW"/>
</dbReference>
<dbReference type="EMBL" id="CCSD01000024">
    <property type="protein sequence ID" value="CDZ86953.1"/>
    <property type="molecule type" value="Genomic_DNA"/>
</dbReference>
<keyword evidence="6" id="KW-0547">Nucleotide-binding</keyword>
<evidence type="ECO:0000256" key="7">
    <source>
        <dbReference type="ARBA" id="ARBA00022840"/>
    </source>
</evidence>
<evidence type="ECO:0000313" key="12">
    <source>
        <dbReference type="Proteomes" id="UP000042997"/>
    </source>
</evidence>
<dbReference type="InterPro" id="IPR052038">
    <property type="entry name" value="Type-VII_TA_antitoxin"/>
</dbReference>
<accession>A0A098BE27</accession>
<evidence type="ECO:0000256" key="2">
    <source>
        <dbReference type="ARBA" id="ARBA00022649"/>
    </source>
</evidence>
<dbReference type="eggNOG" id="COG1669">
    <property type="taxonomic scope" value="Bacteria"/>
</dbReference>
<evidence type="ECO:0000313" key="11">
    <source>
        <dbReference type="EMBL" id="CDZ86953.1"/>
    </source>
</evidence>
<dbReference type="InterPro" id="IPR002934">
    <property type="entry name" value="Polymerase_NTP_transf_dom"/>
</dbReference>
<dbReference type="SUPFAM" id="SSF81301">
    <property type="entry name" value="Nucleotidyltransferase"/>
    <property type="match status" value="1"/>
</dbReference>
<evidence type="ECO:0000256" key="1">
    <source>
        <dbReference type="ARBA" id="ARBA00001946"/>
    </source>
</evidence>
<dbReference type="PANTHER" id="PTHR33571:SF12">
    <property type="entry name" value="BSL3053 PROTEIN"/>
    <property type="match status" value="1"/>
</dbReference>
<dbReference type="InterPro" id="IPR043519">
    <property type="entry name" value="NT_sf"/>
</dbReference>
<evidence type="ECO:0000256" key="9">
    <source>
        <dbReference type="ARBA" id="ARBA00038276"/>
    </source>
</evidence>
<dbReference type="GeneID" id="66836035"/>